<sequence>MFCEVQNTSTHRPKNLHLHPTASLSTRPYSPRHRSSIQPRHFLYCTVL</sequence>
<protein>
    <submittedName>
        <fullName evidence="2">Uncharacterized protein</fullName>
    </submittedName>
</protein>
<organism evidence="2">
    <name type="scientific">Anguilla anguilla</name>
    <name type="common">European freshwater eel</name>
    <name type="synonym">Muraena anguilla</name>
    <dbReference type="NCBI Taxonomy" id="7936"/>
    <lineage>
        <taxon>Eukaryota</taxon>
        <taxon>Metazoa</taxon>
        <taxon>Chordata</taxon>
        <taxon>Craniata</taxon>
        <taxon>Vertebrata</taxon>
        <taxon>Euteleostomi</taxon>
        <taxon>Actinopterygii</taxon>
        <taxon>Neopterygii</taxon>
        <taxon>Teleostei</taxon>
        <taxon>Anguilliformes</taxon>
        <taxon>Anguillidae</taxon>
        <taxon>Anguilla</taxon>
    </lineage>
</organism>
<dbReference type="AlphaFoldDB" id="A0A0E9S424"/>
<name>A0A0E9S424_ANGAN</name>
<proteinExistence type="predicted"/>
<evidence type="ECO:0000256" key="1">
    <source>
        <dbReference type="SAM" id="MobiDB-lite"/>
    </source>
</evidence>
<dbReference type="EMBL" id="GBXM01073177">
    <property type="protein sequence ID" value="JAH35400.1"/>
    <property type="molecule type" value="Transcribed_RNA"/>
</dbReference>
<feature type="region of interest" description="Disordered" evidence="1">
    <location>
        <begin position="1"/>
        <end position="35"/>
    </location>
</feature>
<reference evidence="2" key="1">
    <citation type="submission" date="2014-11" db="EMBL/GenBank/DDBJ databases">
        <authorList>
            <person name="Amaro Gonzalez C."/>
        </authorList>
    </citation>
    <scope>NUCLEOTIDE SEQUENCE</scope>
</reference>
<accession>A0A0E9S424</accession>
<evidence type="ECO:0000313" key="2">
    <source>
        <dbReference type="EMBL" id="JAH35400.1"/>
    </source>
</evidence>
<reference evidence="2" key="2">
    <citation type="journal article" date="2015" name="Fish Shellfish Immunol.">
        <title>Early steps in the European eel (Anguilla anguilla)-Vibrio vulnificus interaction in the gills: Role of the RtxA13 toxin.</title>
        <authorList>
            <person name="Callol A."/>
            <person name="Pajuelo D."/>
            <person name="Ebbesson L."/>
            <person name="Teles M."/>
            <person name="MacKenzie S."/>
            <person name="Amaro C."/>
        </authorList>
    </citation>
    <scope>NUCLEOTIDE SEQUENCE</scope>
</reference>
<feature type="compositionally biased region" description="Polar residues" evidence="1">
    <location>
        <begin position="1"/>
        <end position="10"/>
    </location>
</feature>